<dbReference type="NCBIfam" id="TIGR00196">
    <property type="entry name" value="yjeF_cterm"/>
    <property type="match status" value="1"/>
</dbReference>
<name>A0A5C8KN29_9GAMM</name>
<feature type="binding site" evidence="17">
    <location>
        <position position="319"/>
    </location>
    <ligand>
        <name>(6S)-NADPHX</name>
        <dbReference type="ChEBI" id="CHEBI:64076"/>
    </ligand>
</feature>
<dbReference type="GO" id="GO:0046872">
    <property type="term" value="F:metal ion binding"/>
    <property type="evidence" value="ECO:0007669"/>
    <property type="project" value="UniProtKB-UniRule"/>
</dbReference>
<sequence length="498" mass="51048">MSDAFDLYRAEQSRAIDRHATQALEIPAYTLMKRAGEAAWAVLRRRWPGARRIGVACGPGNNGGDGYVLARLARSAGFPVHLVASGPARAPTAMKAAADWSAIDGLVAGPDAAVPGDIDVWVDALLGTGLDRPPEGAVAQLIGMLNGSGKPVLALDVPSGVDADRGSAPGDAVRATATVSFIAGKQGLETGAGRWLSGERSHAPLGLPQAVFSGQSPAAVRYRQAALARWLQPRRREAHKGDHGRVLCIGGDHGFGGAIRLCAEAALRCGSGLVLVATRPAHVTALLAARPEVMARSVDGQDEFDALLEAADVLALGPGLGRGDWARGLWHSALASGRPCVVDADGLNLLAETGHALPSKCVLTPHPGEAARLLECGVADIEVDRFTAAQTLAARFDAVVVLKGPGSIVATEGQAAAVIDAGNPGMAVGGMGDVLAGVIAGLLAQGLQPWDAAVCGTLLHACAGDRAASEGERGLLALDLMPHIRRLANPQLREDGGT</sequence>
<dbReference type="InterPro" id="IPR000631">
    <property type="entry name" value="CARKD"/>
</dbReference>
<gene>
    <name evidence="18" type="primary">nnrE</name>
    <name evidence="17" type="synonym">nnrD</name>
    <name evidence="22" type="ORF">FU658_09450</name>
</gene>
<feature type="binding site" evidence="18">
    <location>
        <position position="159"/>
    </location>
    <ligand>
        <name>K(+)</name>
        <dbReference type="ChEBI" id="CHEBI:29103"/>
    </ligand>
</feature>
<dbReference type="PANTHER" id="PTHR12592">
    <property type="entry name" value="ATP-DEPENDENT (S)-NAD(P)H-HYDRATE DEHYDRATASE FAMILY MEMBER"/>
    <property type="match status" value="1"/>
</dbReference>
<comment type="catalytic activity">
    <reaction evidence="2 18 19">
        <text>(6R)-NADPHX = (6S)-NADPHX</text>
        <dbReference type="Rhea" id="RHEA:32227"/>
        <dbReference type="ChEBI" id="CHEBI:64076"/>
        <dbReference type="ChEBI" id="CHEBI:64077"/>
        <dbReference type="EC" id="5.1.99.6"/>
    </reaction>
</comment>
<dbReference type="SUPFAM" id="SSF53613">
    <property type="entry name" value="Ribokinase-like"/>
    <property type="match status" value="1"/>
</dbReference>
<evidence type="ECO:0000256" key="1">
    <source>
        <dbReference type="ARBA" id="ARBA00000013"/>
    </source>
</evidence>
<dbReference type="Proteomes" id="UP000321248">
    <property type="component" value="Unassembled WGS sequence"/>
</dbReference>
<dbReference type="SUPFAM" id="SSF64153">
    <property type="entry name" value="YjeF N-terminal domain-like"/>
    <property type="match status" value="1"/>
</dbReference>
<feature type="binding site" evidence="17">
    <location>
        <position position="366"/>
    </location>
    <ligand>
        <name>(6S)-NADPHX</name>
        <dbReference type="ChEBI" id="CHEBI:64076"/>
    </ligand>
</feature>
<evidence type="ECO:0000256" key="18">
    <source>
        <dbReference type="HAMAP-Rule" id="MF_01966"/>
    </source>
</evidence>
<evidence type="ECO:0000313" key="23">
    <source>
        <dbReference type="Proteomes" id="UP000321248"/>
    </source>
</evidence>
<dbReference type="GO" id="GO:0110051">
    <property type="term" value="P:metabolite repair"/>
    <property type="evidence" value="ECO:0007669"/>
    <property type="project" value="TreeGrafter"/>
</dbReference>
<keyword evidence="8 17" id="KW-0521">NADP</keyword>
<dbReference type="HAMAP" id="MF_01966">
    <property type="entry name" value="NADHX_epimerase"/>
    <property type="match status" value="1"/>
</dbReference>
<dbReference type="InterPro" id="IPR029056">
    <property type="entry name" value="Ribokinase-like"/>
</dbReference>
<feature type="binding site" evidence="18">
    <location>
        <begin position="127"/>
        <end position="133"/>
    </location>
    <ligand>
        <name>(6S)-NADPHX</name>
        <dbReference type="ChEBI" id="CHEBI:64076"/>
    </ligand>
</feature>
<evidence type="ECO:0000256" key="8">
    <source>
        <dbReference type="ARBA" id="ARBA00022857"/>
    </source>
</evidence>
<dbReference type="EC" id="4.2.1.136" evidence="19"/>
<keyword evidence="6 17" id="KW-0547">Nucleotide-binding</keyword>
<comment type="similarity">
    <text evidence="17">Belongs to the NnrD/CARKD family.</text>
</comment>
<feature type="binding site" evidence="18">
    <location>
        <position position="62"/>
    </location>
    <ligand>
        <name>K(+)</name>
        <dbReference type="ChEBI" id="CHEBI:29103"/>
    </ligand>
</feature>
<dbReference type="FunFam" id="3.40.1190.20:FF:000017">
    <property type="entry name" value="Multifunctional fusion protein"/>
    <property type="match status" value="1"/>
</dbReference>
<comment type="catalytic activity">
    <reaction evidence="1 18 19">
        <text>(6R)-NADHX = (6S)-NADHX</text>
        <dbReference type="Rhea" id="RHEA:32215"/>
        <dbReference type="ChEBI" id="CHEBI:64074"/>
        <dbReference type="ChEBI" id="CHEBI:64075"/>
        <dbReference type="EC" id="5.1.99.6"/>
    </reaction>
</comment>
<protein>
    <recommendedName>
        <fullName evidence="19">Bifunctional NAD(P)H-hydrate repair enzyme</fullName>
    </recommendedName>
    <alternativeName>
        <fullName evidence="19">Nicotinamide nucleotide repair protein</fullName>
    </alternativeName>
    <domain>
        <recommendedName>
            <fullName evidence="19">ADP-dependent (S)-NAD(P)H-hydrate dehydratase</fullName>
            <ecNumber evidence="19">4.2.1.136</ecNumber>
        </recommendedName>
        <alternativeName>
            <fullName evidence="19">ADP-dependent NAD(P)HX dehydratase</fullName>
        </alternativeName>
    </domain>
    <domain>
        <recommendedName>
            <fullName evidence="19">NAD(P)H-hydrate epimerase</fullName>
            <ecNumber evidence="19">5.1.99.6</ecNumber>
        </recommendedName>
    </domain>
</protein>
<feature type="binding site" evidence="17">
    <location>
        <position position="433"/>
    </location>
    <ligand>
        <name>(6S)-NADPHX</name>
        <dbReference type="ChEBI" id="CHEBI:64076"/>
    </ligand>
</feature>
<keyword evidence="10 17" id="KW-0520">NAD</keyword>
<dbReference type="Pfam" id="PF03853">
    <property type="entry name" value="YjeF_N"/>
    <property type="match status" value="1"/>
</dbReference>
<comment type="function">
    <text evidence="18">Catalyzes the epimerization of the S- and R-forms of NAD(P)HX, a damaged form of NAD(P)H that is a result of enzymatic or heat-dependent hydration. This is a prerequisite for the S-specific NAD(P)H-hydrate dehydratase to allow the repair of both epimers of NAD(P)HX.</text>
</comment>
<dbReference type="PROSITE" id="PS51385">
    <property type="entry name" value="YJEF_N"/>
    <property type="match status" value="1"/>
</dbReference>
<feature type="binding site" evidence="18">
    <location>
        <position position="123"/>
    </location>
    <ligand>
        <name>K(+)</name>
        <dbReference type="ChEBI" id="CHEBI:29103"/>
    </ligand>
</feature>
<dbReference type="Gene3D" id="3.40.50.10260">
    <property type="entry name" value="YjeF N-terminal domain"/>
    <property type="match status" value="1"/>
</dbReference>
<feature type="binding site" evidence="18">
    <location>
        <position position="156"/>
    </location>
    <ligand>
        <name>(6S)-NADPHX</name>
        <dbReference type="ChEBI" id="CHEBI:64076"/>
    </ligand>
</feature>
<comment type="caution">
    <text evidence="22">The sequence shown here is derived from an EMBL/GenBank/DDBJ whole genome shotgun (WGS) entry which is preliminary data.</text>
</comment>
<dbReference type="AlphaFoldDB" id="A0A5C8KN29"/>
<dbReference type="GO" id="GO:0052856">
    <property type="term" value="F:NAD(P)HX epimerase activity"/>
    <property type="evidence" value="ECO:0007669"/>
    <property type="project" value="UniProtKB-UniRule"/>
</dbReference>
<keyword evidence="11 18" id="KW-0413">Isomerase</keyword>
<evidence type="ECO:0000256" key="5">
    <source>
        <dbReference type="ARBA" id="ARBA00022723"/>
    </source>
</evidence>
<feature type="binding site" evidence="17">
    <location>
        <position position="258"/>
    </location>
    <ligand>
        <name>(6S)-NADPHX</name>
        <dbReference type="ChEBI" id="CHEBI:64076"/>
    </ligand>
</feature>
<feature type="domain" description="YjeF N-terminal" evidence="21">
    <location>
        <begin position="13"/>
        <end position="213"/>
    </location>
</feature>
<dbReference type="RefSeq" id="WP_147891856.1">
    <property type="nucleotide sequence ID" value="NZ_VRTS01000006.1"/>
</dbReference>
<dbReference type="InterPro" id="IPR036652">
    <property type="entry name" value="YjeF_N_dom_sf"/>
</dbReference>
<evidence type="ECO:0000256" key="14">
    <source>
        <dbReference type="ARBA" id="ARBA00025153"/>
    </source>
</evidence>
<dbReference type="InterPro" id="IPR017953">
    <property type="entry name" value="Carbohydrate_kinase_pred_CS"/>
</dbReference>
<keyword evidence="9 18" id="KW-0630">Potassium</keyword>
<accession>A0A5C8KN29</accession>
<evidence type="ECO:0000256" key="9">
    <source>
        <dbReference type="ARBA" id="ARBA00022958"/>
    </source>
</evidence>
<evidence type="ECO:0000256" key="3">
    <source>
        <dbReference type="ARBA" id="ARBA00006001"/>
    </source>
</evidence>
<feature type="domain" description="YjeF C-terminal" evidence="20">
    <location>
        <begin position="223"/>
        <end position="491"/>
    </location>
</feature>
<comment type="cofactor">
    <cofactor evidence="18 19">
        <name>K(+)</name>
        <dbReference type="ChEBI" id="CHEBI:29103"/>
    </cofactor>
    <text evidence="18 19">Binds 1 potassium ion per subunit.</text>
</comment>
<evidence type="ECO:0000256" key="17">
    <source>
        <dbReference type="HAMAP-Rule" id="MF_01965"/>
    </source>
</evidence>
<dbReference type="GO" id="GO:0005524">
    <property type="term" value="F:ATP binding"/>
    <property type="evidence" value="ECO:0007669"/>
    <property type="project" value="UniProtKB-UniRule"/>
</dbReference>
<evidence type="ECO:0000256" key="6">
    <source>
        <dbReference type="ARBA" id="ARBA00022741"/>
    </source>
</evidence>
<keyword evidence="7 17" id="KW-0067">ATP-binding</keyword>
<evidence type="ECO:0000256" key="7">
    <source>
        <dbReference type="ARBA" id="ARBA00022840"/>
    </source>
</evidence>
<dbReference type="EC" id="5.1.99.6" evidence="19"/>
<comment type="subunit">
    <text evidence="17">Homotetramer.</text>
</comment>
<dbReference type="Pfam" id="PF01256">
    <property type="entry name" value="Carb_kinase"/>
    <property type="match status" value="1"/>
</dbReference>
<comment type="similarity">
    <text evidence="4 19">In the C-terminal section; belongs to the NnrD/CARKD family.</text>
</comment>
<comment type="function">
    <text evidence="14 19">Bifunctional enzyme that catalyzes the epimerization of the S- and R-forms of NAD(P)HX and the dehydration of the S-form of NAD(P)HX at the expense of ADP, which is converted to AMP. This allows the repair of both epimers of NAD(P)HX, a damaged form of NAD(P)H that is a result of enzymatic or heat-dependent hydration.</text>
</comment>
<comment type="function">
    <text evidence="17">Catalyzes the dehydration of the S-form of NAD(P)HX at the expense of ADP, which is converted to AMP. Together with NAD(P)HX epimerase, which catalyzes the epimerization of the S- and R-forms, the enzyme allows the repair of both epimers of NAD(P)HX, a damaged form of NAD(P)H that is a result of enzymatic or heat-dependent hydration.</text>
</comment>
<dbReference type="OrthoDB" id="9806925at2"/>
<dbReference type="PROSITE" id="PS51383">
    <property type="entry name" value="YJEF_C_3"/>
    <property type="match status" value="1"/>
</dbReference>
<comment type="catalytic activity">
    <reaction evidence="16 17 19">
        <text>(6S)-NADPHX + ADP = AMP + phosphate + NADPH + H(+)</text>
        <dbReference type="Rhea" id="RHEA:32235"/>
        <dbReference type="ChEBI" id="CHEBI:15378"/>
        <dbReference type="ChEBI" id="CHEBI:43474"/>
        <dbReference type="ChEBI" id="CHEBI:57783"/>
        <dbReference type="ChEBI" id="CHEBI:64076"/>
        <dbReference type="ChEBI" id="CHEBI:456215"/>
        <dbReference type="ChEBI" id="CHEBI:456216"/>
        <dbReference type="EC" id="4.2.1.136"/>
    </reaction>
</comment>
<keyword evidence="5 18" id="KW-0479">Metal-binding</keyword>
<feature type="binding site" evidence="17">
    <location>
        <begin position="403"/>
        <end position="407"/>
    </location>
    <ligand>
        <name>AMP</name>
        <dbReference type="ChEBI" id="CHEBI:456215"/>
    </ligand>
</feature>
<comment type="caution">
    <text evidence="18">Lacks conserved residue(s) required for the propagation of feature annotation.</text>
</comment>
<comment type="similarity">
    <text evidence="18">Belongs to the NnrE/AIBP family.</text>
</comment>
<evidence type="ECO:0000256" key="12">
    <source>
        <dbReference type="ARBA" id="ARBA00023239"/>
    </source>
</evidence>
<feature type="binding site" evidence="18">
    <location>
        <begin position="61"/>
        <end position="65"/>
    </location>
    <ligand>
        <name>(6S)-NADPHX</name>
        <dbReference type="ChEBI" id="CHEBI:64076"/>
    </ligand>
</feature>
<keyword evidence="12 17" id="KW-0456">Lyase</keyword>
<dbReference type="EMBL" id="VRTS01000006">
    <property type="protein sequence ID" value="TXK62063.1"/>
    <property type="molecule type" value="Genomic_DNA"/>
</dbReference>
<evidence type="ECO:0000256" key="4">
    <source>
        <dbReference type="ARBA" id="ARBA00009524"/>
    </source>
</evidence>
<evidence type="ECO:0000313" key="22">
    <source>
        <dbReference type="EMBL" id="TXK62063.1"/>
    </source>
</evidence>
<dbReference type="CDD" id="cd01171">
    <property type="entry name" value="YXKO-related"/>
    <property type="match status" value="1"/>
</dbReference>
<keyword evidence="23" id="KW-1185">Reference proteome</keyword>
<dbReference type="NCBIfam" id="TIGR00197">
    <property type="entry name" value="yjeF_nterm"/>
    <property type="match status" value="1"/>
</dbReference>
<evidence type="ECO:0000259" key="21">
    <source>
        <dbReference type="PROSITE" id="PS51385"/>
    </source>
</evidence>
<dbReference type="GO" id="GO:0052855">
    <property type="term" value="F:ADP-dependent NAD(P)H-hydrate dehydratase activity"/>
    <property type="evidence" value="ECO:0007669"/>
    <property type="project" value="UniProtKB-UniRule"/>
</dbReference>
<comment type="similarity">
    <text evidence="3 19">In the N-terminal section; belongs to the NnrE/AIBP family.</text>
</comment>
<evidence type="ECO:0000256" key="19">
    <source>
        <dbReference type="PIRNR" id="PIRNR017184"/>
    </source>
</evidence>
<keyword evidence="13" id="KW-0511">Multifunctional enzyme</keyword>
<evidence type="ECO:0000256" key="10">
    <source>
        <dbReference type="ARBA" id="ARBA00023027"/>
    </source>
</evidence>
<dbReference type="HAMAP" id="MF_01965">
    <property type="entry name" value="NADHX_dehydratase"/>
    <property type="match status" value="1"/>
</dbReference>
<dbReference type="GO" id="GO:0046496">
    <property type="term" value="P:nicotinamide nucleotide metabolic process"/>
    <property type="evidence" value="ECO:0007669"/>
    <property type="project" value="UniProtKB-UniRule"/>
</dbReference>
<reference evidence="22 23" key="1">
    <citation type="submission" date="2019-08" db="EMBL/GenBank/DDBJ databases">
        <authorList>
            <person name="Karlyshev A.V."/>
        </authorList>
    </citation>
    <scope>NUCLEOTIDE SEQUENCE [LARGE SCALE GENOMIC DNA]</scope>
    <source>
        <strain evidence="22 23">Alg18-2.2</strain>
    </source>
</reference>
<dbReference type="PANTHER" id="PTHR12592:SF0">
    <property type="entry name" value="ATP-DEPENDENT (S)-NAD(P)H-HYDRATE DEHYDRATASE"/>
    <property type="match status" value="1"/>
</dbReference>
<evidence type="ECO:0000256" key="13">
    <source>
        <dbReference type="ARBA" id="ARBA00023268"/>
    </source>
</evidence>
<dbReference type="InterPro" id="IPR030677">
    <property type="entry name" value="Nnr"/>
</dbReference>
<evidence type="ECO:0000256" key="11">
    <source>
        <dbReference type="ARBA" id="ARBA00023235"/>
    </source>
</evidence>
<dbReference type="InterPro" id="IPR004443">
    <property type="entry name" value="YjeF_N_dom"/>
</dbReference>
<organism evidence="22 23">
    <name type="scientific">Alkalisalibacterium limincola</name>
    <dbReference type="NCBI Taxonomy" id="2699169"/>
    <lineage>
        <taxon>Bacteria</taxon>
        <taxon>Pseudomonadati</taxon>
        <taxon>Pseudomonadota</taxon>
        <taxon>Gammaproteobacteria</taxon>
        <taxon>Lysobacterales</taxon>
        <taxon>Lysobacteraceae</taxon>
        <taxon>Alkalisalibacterium</taxon>
    </lineage>
</organism>
<evidence type="ECO:0000259" key="20">
    <source>
        <dbReference type="PROSITE" id="PS51383"/>
    </source>
</evidence>
<dbReference type="Gene3D" id="3.40.1190.20">
    <property type="match status" value="1"/>
</dbReference>
<proteinExistence type="inferred from homology"/>
<dbReference type="PIRSF" id="PIRSF017184">
    <property type="entry name" value="Nnr"/>
    <property type="match status" value="1"/>
</dbReference>
<dbReference type="PROSITE" id="PS01050">
    <property type="entry name" value="YJEF_C_2"/>
    <property type="match status" value="1"/>
</dbReference>
<feature type="binding site" evidence="17">
    <location>
        <position position="432"/>
    </location>
    <ligand>
        <name>AMP</name>
        <dbReference type="ChEBI" id="CHEBI:456215"/>
    </ligand>
</feature>
<comment type="cofactor">
    <cofactor evidence="17">
        <name>Mg(2+)</name>
        <dbReference type="ChEBI" id="CHEBI:18420"/>
    </cofactor>
</comment>
<evidence type="ECO:0000256" key="2">
    <source>
        <dbReference type="ARBA" id="ARBA00000909"/>
    </source>
</evidence>
<evidence type="ECO:0000256" key="16">
    <source>
        <dbReference type="ARBA" id="ARBA00049209"/>
    </source>
</evidence>
<comment type="catalytic activity">
    <reaction evidence="15 17 19">
        <text>(6S)-NADHX + ADP = AMP + phosphate + NADH + H(+)</text>
        <dbReference type="Rhea" id="RHEA:32223"/>
        <dbReference type="ChEBI" id="CHEBI:15378"/>
        <dbReference type="ChEBI" id="CHEBI:43474"/>
        <dbReference type="ChEBI" id="CHEBI:57945"/>
        <dbReference type="ChEBI" id="CHEBI:64074"/>
        <dbReference type="ChEBI" id="CHEBI:456215"/>
        <dbReference type="ChEBI" id="CHEBI:456216"/>
        <dbReference type="EC" id="4.2.1.136"/>
    </reaction>
</comment>
<evidence type="ECO:0000256" key="15">
    <source>
        <dbReference type="ARBA" id="ARBA00048238"/>
    </source>
</evidence>